<feature type="domain" description="HTH CENPB-type" evidence="5">
    <location>
        <begin position="87"/>
        <end position="159"/>
    </location>
</feature>
<feature type="compositionally biased region" description="Basic residues" evidence="4">
    <location>
        <begin position="1"/>
        <end position="13"/>
    </location>
</feature>
<evidence type="ECO:0000256" key="1">
    <source>
        <dbReference type="ARBA" id="ARBA00004123"/>
    </source>
</evidence>
<evidence type="ECO:0000256" key="2">
    <source>
        <dbReference type="ARBA" id="ARBA00023125"/>
    </source>
</evidence>
<dbReference type="PROSITE" id="PS51253">
    <property type="entry name" value="HTH_CENPB"/>
    <property type="match status" value="1"/>
</dbReference>
<reference evidence="6" key="1">
    <citation type="submission" date="2025-08" db="UniProtKB">
        <authorList>
            <consortium name="Ensembl"/>
        </authorList>
    </citation>
    <scope>IDENTIFICATION</scope>
</reference>
<proteinExistence type="predicted"/>
<dbReference type="Proteomes" id="UP000265100">
    <property type="component" value="Unplaced"/>
</dbReference>
<dbReference type="InterPro" id="IPR004875">
    <property type="entry name" value="DDE_SF_endonuclease_dom"/>
</dbReference>
<keyword evidence="2" id="KW-0238">DNA-binding</keyword>
<dbReference type="InterPro" id="IPR007889">
    <property type="entry name" value="HTH_Psq"/>
</dbReference>
<feature type="region of interest" description="Disordered" evidence="4">
    <location>
        <begin position="1"/>
        <end position="21"/>
    </location>
</feature>
<dbReference type="InterPro" id="IPR006600">
    <property type="entry name" value="HTH_CenpB_DNA-bd_dom"/>
</dbReference>
<evidence type="ECO:0000256" key="3">
    <source>
        <dbReference type="ARBA" id="ARBA00023242"/>
    </source>
</evidence>
<dbReference type="SUPFAM" id="SSF46689">
    <property type="entry name" value="Homeodomain-like"/>
    <property type="match status" value="1"/>
</dbReference>
<organism evidence="6 7">
    <name type="scientific">Astatotilapia calliptera</name>
    <name type="common">Eastern happy</name>
    <name type="synonym">Chromis callipterus</name>
    <dbReference type="NCBI Taxonomy" id="8154"/>
    <lineage>
        <taxon>Eukaryota</taxon>
        <taxon>Metazoa</taxon>
        <taxon>Chordata</taxon>
        <taxon>Craniata</taxon>
        <taxon>Vertebrata</taxon>
        <taxon>Euteleostomi</taxon>
        <taxon>Actinopterygii</taxon>
        <taxon>Neopterygii</taxon>
        <taxon>Teleostei</taxon>
        <taxon>Neoteleostei</taxon>
        <taxon>Acanthomorphata</taxon>
        <taxon>Ovalentaria</taxon>
        <taxon>Cichlomorphae</taxon>
        <taxon>Cichliformes</taxon>
        <taxon>Cichlidae</taxon>
        <taxon>African cichlids</taxon>
        <taxon>Pseudocrenilabrinae</taxon>
        <taxon>Haplochromini</taxon>
        <taxon>Astatotilapia</taxon>
    </lineage>
</organism>
<protein>
    <recommendedName>
        <fullName evidence="5">HTH CENPB-type domain-containing protein</fullName>
    </recommendedName>
</protein>
<dbReference type="PANTHER" id="PTHR19303">
    <property type="entry name" value="TRANSPOSON"/>
    <property type="match status" value="1"/>
</dbReference>
<dbReference type="Gene3D" id="1.10.10.60">
    <property type="entry name" value="Homeodomain-like"/>
    <property type="match status" value="2"/>
</dbReference>
<dbReference type="Ensembl" id="ENSACLT00000054902.1">
    <property type="protein sequence ID" value="ENSACLP00000082515.1"/>
    <property type="gene ID" value="ENSACLG00000014888.2"/>
</dbReference>
<evidence type="ECO:0000256" key="4">
    <source>
        <dbReference type="SAM" id="MobiDB-lite"/>
    </source>
</evidence>
<feature type="region of interest" description="Disordered" evidence="4">
    <location>
        <begin position="115"/>
        <end position="135"/>
    </location>
</feature>
<keyword evidence="3" id="KW-0539">Nucleus</keyword>
<dbReference type="AlphaFoldDB" id="A0AAX7VL92"/>
<dbReference type="Pfam" id="PF04218">
    <property type="entry name" value="CENP-B_N"/>
    <property type="match status" value="1"/>
</dbReference>
<evidence type="ECO:0000313" key="6">
    <source>
        <dbReference type="Ensembl" id="ENSACLP00000082515.1"/>
    </source>
</evidence>
<dbReference type="GO" id="GO:0003677">
    <property type="term" value="F:DNA binding"/>
    <property type="evidence" value="ECO:0007669"/>
    <property type="project" value="UniProtKB-KW"/>
</dbReference>
<keyword evidence="7" id="KW-1185">Reference proteome</keyword>
<evidence type="ECO:0000259" key="5">
    <source>
        <dbReference type="PROSITE" id="PS51253"/>
    </source>
</evidence>
<dbReference type="PANTHER" id="PTHR19303:SF27">
    <property type="entry name" value="HTH CENPB-TYPE DOMAIN-CONTAINING PROTEIN"/>
    <property type="match status" value="1"/>
</dbReference>
<dbReference type="Pfam" id="PF03184">
    <property type="entry name" value="DDE_1"/>
    <property type="match status" value="1"/>
</dbReference>
<dbReference type="GO" id="GO:0005634">
    <property type="term" value="C:nucleus"/>
    <property type="evidence" value="ECO:0007669"/>
    <property type="project" value="UniProtKB-SubCell"/>
</dbReference>
<sequence>MRFSFRKNVKGKKTAADSAVSNSRLVRNKQRKVLSMKTKREIIDKYERGGKLCAIAREYGRNPSTIGTILKQKEVIKAGKPSKGPTIMSKRRTPIHDKMERLLLVWIKDKGETVSKAASDEQPTASTSSQEAPLTSPEFRASHGWFYRFKKRTGNHSVVRHGEAASSDHKAAEEFVKKFEELINQEGYIPQQVFNCDETGLFWKKMPRRTYITAEEIKMPGHKPMKDRLHPRPVLYHSENLRAFKKHKILKERLEVMWRSNPKAWVTRQFFVEWVNLVFGPAVKKFLEENELPMKCPLIIDNAHPSGLEDDILEEFSFIKVLFLPPNTTPLLQPMDQQVTSNLKRPYTKHMFKRCSDITESTQLSLREFWKNHFDIAACLKLISLAWREVSRRMLNSAWRKLWPDAVAPRDFEGFEGEPQPEVKVEEIVNLGTALGLQVDEEDINDLVHEHREELSTAELQELEAMLHSSVQQQFSEEEAVIPSADIKDNHPEKTFTAHAIEHFGDISHFRSILKSRQRQTSLDRFFTKRPATSQPSGESVPTCSICMHAYS</sequence>
<evidence type="ECO:0000313" key="7">
    <source>
        <dbReference type="Proteomes" id="UP000265100"/>
    </source>
</evidence>
<feature type="compositionally biased region" description="Polar residues" evidence="4">
    <location>
        <begin position="121"/>
        <end position="133"/>
    </location>
</feature>
<dbReference type="GeneTree" id="ENSGT00940000167849"/>
<accession>A0AAX7VL92</accession>
<dbReference type="InterPro" id="IPR050863">
    <property type="entry name" value="CenT-Element_Derived"/>
</dbReference>
<name>A0AAX7VL92_ASTCA</name>
<dbReference type="InterPro" id="IPR009057">
    <property type="entry name" value="Homeodomain-like_sf"/>
</dbReference>
<comment type="subcellular location">
    <subcellularLocation>
        <location evidence="1">Nucleus</location>
    </subcellularLocation>
</comment>
<reference evidence="6" key="2">
    <citation type="submission" date="2025-09" db="UniProtKB">
        <authorList>
            <consortium name="Ensembl"/>
        </authorList>
    </citation>
    <scope>IDENTIFICATION</scope>
</reference>